<keyword evidence="1" id="KW-0805">Transcription regulation</keyword>
<dbReference type="PANTHER" id="PTHR33609">
    <property type="entry name" value="LOW CALCIUM RESPONSE LOCUS PROTEIN S"/>
    <property type="match status" value="1"/>
</dbReference>
<organism evidence="4 5">
    <name type="scientific">Pandoraea sputorum</name>
    <dbReference type="NCBI Taxonomy" id="93222"/>
    <lineage>
        <taxon>Bacteria</taxon>
        <taxon>Pseudomonadati</taxon>
        <taxon>Pseudomonadota</taxon>
        <taxon>Betaproteobacteria</taxon>
        <taxon>Burkholderiales</taxon>
        <taxon>Burkholderiaceae</taxon>
        <taxon>Pandoraea</taxon>
    </lineage>
</organism>
<reference evidence="4 5" key="1">
    <citation type="submission" date="2019-08" db="EMBL/GenBank/DDBJ databases">
        <authorList>
            <person name="Peeters C."/>
        </authorList>
    </citation>
    <scope>NUCLEOTIDE SEQUENCE [LARGE SCALE GENOMIC DNA]</scope>
    <source>
        <strain evidence="4 5">LMG 31121</strain>
    </source>
</reference>
<sequence length="88" mass="10095">MKTSKFTEAQIAFALKQAELGTKVEEVCRKLGISEATFYNWKKKYGGVGPSELRRMRQLEEENMKLKRLVADLSLDKAMLQDVLSKKL</sequence>
<dbReference type="Pfam" id="PF01527">
    <property type="entry name" value="HTH_Tnp_1"/>
    <property type="match status" value="1"/>
</dbReference>
<evidence type="ECO:0000259" key="3">
    <source>
        <dbReference type="PROSITE" id="PS01124"/>
    </source>
</evidence>
<dbReference type="InterPro" id="IPR052546">
    <property type="entry name" value="Transposase_8_domain"/>
</dbReference>
<feature type="domain" description="HTH araC/xylS-type" evidence="3">
    <location>
        <begin position="1"/>
        <end position="56"/>
    </location>
</feature>
<dbReference type="InterPro" id="IPR018060">
    <property type="entry name" value="HTH_AraC"/>
</dbReference>
<dbReference type="Gene3D" id="1.10.10.60">
    <property type="entry name" value="Homeodomain-like"/>
    <property type="match status" value="1"/>
</dbReference>
<protein>
    <submittedName>
        <fullName evidence="4">Transposase</fullName>
    </submittedName>
</protein>
<dbReference type="SUPFAM" id="SSF46689">
    <property type="entry name" value="Homeodomain-like"/>
    <property type="match status" value="1"/>
</dbReference>
<dbReference type="InterPro" id="IPR009057">
    <property type="entry name" value="Homeodomain-like_sf"/>
</dbReference>
<evidence type="ECO:0000256" key="1">
    <source>
        <dbReference type="ARBA" id="ARBA00023015"/>
    </source>
</evidence>
<dbReference type="GO" id="GO:0006313">
    <property type="term" value="P:DNA transposition"/>
    <property type="evidence" value="ECO:0007669"/>
    <property type="project" value="InterPro"/>
</dbReference>
<dbReference type="GO" id="GO:0043565">
    <property type="term" value="F:sequence-specific DNA binding"/>
    <property type="evidence" value="ECO:0007669"/>
    <property type="project" value="InterPro"/>
</dbReference>
<gene>
    <name evidence="4" type="ORF">PSP31121_05708</name>
</gene>
<evidence type="ECO:0000313" key="4">
    <source>
        <dbReference type="EMBL" id="VVE86069.1"/>
    </source>
</evidence>
<evidence type="ECO:0000313" key="5">
    <source>
        <dbReference type="Proteomes" id="UP000335538"/>
    </source>
</evidence>
<evidence type="ECO:0000256" key="2">
    <source>
        <dbReference type="ARBA" id="ARBA00023163"/>
    </source>
</evidence>
<keyword evidence="2" id="KW-0804">Transcription</keyword>
<accession>A0A5E5BJM6</accession>
<dbReference type="GO" id="GO:0004803">
    <property type="term" value="F:transposase activity"/>
    <property type="evidence" value="ECO:0007669"/>
    <property type="project" value="InterPro"/>
</dbReference>
<name>A0A5E5BJM6_9BURK</name>
<dbReference type="EMBL" id="CABPSR010000092">
    <property type="protein sequence ID" value="VVE86069.1"/>
    <property type="molecule type" value="Genomic_DNA"/>
</dbReference>
<proteinExistence type="predicted"/>
<dbReference type="GO" id="GO:0003700">
    <property type="term" value="F:DNA-binding transcription factor activity"/>
    <property type="evidence" value="ECO:0007669"/>
    <property type="project" value="InterPro"/>
</dbReference>
<dbReference type="PANTHER" id="PTHR33609:SF1">
    <property type="entry name" value="TRANSPOSASE"/>
    <property type="match status" value="1"/>
</dbReference>
<dbReference type="PROSITE" id="PS01124">
    <property type="entry name" value="HTH_ARAC_FAMILY_2"/>
    <property type="match status" value="1"/>
</dbReference>
<dbReference type="InterPro" id="IPR002514">
    <property type="entry name" value="Transposase_8"/>
</dbReference>
<dbReference type="AlphaFoldDB" id="A0A5E5BJM6"/>
<dbReference type="Proteomes" id="UP000335538">
    <property type="component" value="Unassembled WGS sequence"/>
</dbReference>